<feature type="site" description="Transition state stabilizer" evidence="9">
    <location>
        <position position="138"/>
    </location>
</feature>
<dbReference type="EMBL" id="FQWM01000002">
    <property type="protein sequence ID" value="SHG85122.1"/>
    <property type="molecule type" value="Genomic_DNA"/>
</dbReference>
<keyword evidence="10" id="KW-0472">Membrane</keyword>
<dbReference type="Pfam" id="PF04413">
    <property type="entry name" value="Glycos_transf_N"/>
    <property type="match status" value="1"/>
</dbReference>
<gene>
    <name evidence="12" type="ORF">SAMN04488044_1435</name>
</gene>
<evidence type="ECO:0000256" key="5">
    <source>
        <dbReference type="ARBA" id="ARBA00022679"/>
    </source>
</evidence>
<evidence type="ECO:0000256" key="1">
    <source>
        <dbReference type="ARBA" id="ARBA00003394"/>
    </source>
</evidence>
<evidence type="ECO:0000256" key="2">
    <source>
        <dbReference type="ARBA" id="ARBA00004713"/>
    </source>
</evidence>
<evidence type="ECO:0000256" key="6">
    <source>
        <dbReference type="ARBA" id="ARBA00031445"/>
    </source>
</evidence>
<keyword evidence="10" id="KW-0448">Lipopolysaccharide biosynthesis</keyword>
<dbReference type="InterPro" id="IPR038107">
    <property type="entry name" value="Glycos_transf_N_sf"/>
</dbReference>
<proteinExistence type="inferred from homology"/>
<dbReference type="InterPro" id="IPR039901">
    <property type="entry name" value="Kdotransferase"/>
</dbReference>
<dbReference type="RefSeq" id="WP_165610489.1">
    <property type="nucleotide sequence ID" value="NZ_FQWM01000002.1"/>
</dbReference>
<evidence type="ECO:0000259" key="11">
    <source>
        <dbReference type="Pfam" id="PF04413"/>
    </source>
</evidence>
<comment type="function">
    <text evidence="1 10">Involved in lipopolysaccharide (LPS) biosynthesis. Catalyzes the transfer of 3-deoxy-D-manno-octulosonate (Kdo) residue(s) from CMP-Kdo to lipid IV(A), the tetraacyldisaccharide-1,4'-bisphosphate precursor of lipid A.</text>
</comment>
<evidence type="ECO:0000256" key="3">
    <source>
        <dbReference type="ARBA" id="ARBA00012621"/>
    </source>
</evidence>
<comment type="pathway">
    <text evidence="2 10">Bacterial outer membrane biogenesis; LPS core biosynthesis.</text>
</comment>
<dbReference type="GO" id="GO:0009245">
    <property type="term" value="P:lipid A biosynthetic process"/>
    <property type="evidence" value="ECO:0007669"/>
    <property type="project" value="TreeGrafter"/>
</dbReference>
<evidence type="ECO:0000256" key="4">
    <source>
        <dbReference type="ARBA" id="ARBA00019077"/>
    </source>
</evidence>
<keyword evidence="13" id="KW-1185">Reference proteome</keyword>
<evidence type="ECO:0000313" key="13">
    <source>
        <dbReference type="Proteomes" id="UP000184211"/>
    </source>
</evidence>
<dbReference type="UniPathway" id="UPA00958"/>
<dbReference type="Gene3D" id="3.40.50.2000">
    <property type="entry name" value="Glycogen Phosphorylase B"/>
    <property type="match status" value="1"/>
</dbReference>
<comment type="similarity">
    <text evidence="10">Belongs to the glycosyltransferase group 1 family.</text>
</comment>
<sequence>MGLDGGSKILTAYLALTRAIDPVYRIAVARRRRRGKEHATRHQERFGITQVVRPEGSVIWMHAASVGETQSLLGLIPAILAQRPDVSIVLTSGTVTSAALLERDLPDRAIHQFSPVDTPAAIRRFLKHWKPDVAVWVESELWPRMMVETKRRGIPMMLLNARVSMRSLQRWSFARRAATKLFQMFDRILVQDQATFGLLGELNIPEEKRRLTGSLKAELAPALPAAEDAAEILRALDARPVWVAASTHVGEDEIILQAHKLLPKGTLLVLVPRHPDRGRDVKDLASGMSFGVARRSAGQQIRSETEVYVADTMGELGLWYRAAPVSFVGGSLVSIGGHNPYEPILLGSNVVHGPHVGNFADIYATLRQAGGCLEVDSAESLAEVIKPLLVRTSGADMLERATAALGSAQSTTELVCDEVCALLPDIAN</sequence>
<dbReference type="EC" id="2.4.99.12" evidence="3 10"/>
<organism evidence="12 13">
    <name type="scientific">Cognatishimia maritima</name>
    <dbReference type="NCBI Taxonomy" id="870908"/>
    <lineage>
        <taxon>Bacteria</taxon>
        <taxon>Pseudomonadati</taxon>
        <taxon>Pseudomonadota</taxon>
        <taxon>Alphaproteobacteria</taxon>
        <taxon>Rhodobacterales</taxon>
        <taxon>Paracoccaceae</taxon>
        <taxon>Cognatishimia</taxon>
    </lineage>
</organism>
<dbReference type="PANTHER" id="PTHR42755">
    <property type="entry name" value="3-DEOXY-MANNO-OCTULOSONATE CYTIDYLYLTRANSFERASE"/>
    <property type="match status" value="1"/>
</dbReference>
<dbReference type="GO" id="GO:0009244">
    <property type="term" value="P:lipopolysaccharide core region biosynthetic process"/>
    <property type="evidence" value="ECO:0007669"/>
    <property type="project" value="UniProtKB-UniRule"/>
</dbReference>
<dbReference type="InterPro" id="IPR007507">
    <property type="entry name" value="Glycos_transf_N"/>
</dbReference>
<evidence type="ECO:0000256" key="10">
    <source>
        <dbReference type="RuleBase" id="RU365103"/>
    </source>
</evidence>
<accession>A0A1M5N6R4</accession>
<evidence type="ECO:0000313" key="12">
    <source>
        <dbReference type="EMBL" id="SHG85122.1"/>
    </source>
</evidence>
<name>A0A1M5N6R4_9RHOB</name>
<dbReference type="GO" id="GO:0043842">
    <property type="term" value="F:Kdo transferase activity"/>
    <property type="evidence" value="ECO:0007669"/>
    <property type="project" value="UniProtKB-EC"/>
</dbReference>
<feature type="site" description="Transition state stabilizer" evidence="9">
    <location>
        <position position="216"/>
    </location>
</feature>
<comment type="subcellular location">
    <subcellularLocation>
        <location evidence="10">Cell membrane</location>
    </subcellularLocation>
</comment>
<evidence type="ECO:0000256" key="9">
    <source>
        <dbReference type="PIRSR" id="PIRSR639901-2"/>
    </source>
</evidence>
<comment type="catalytic activity">
    <reaction evidence="7 10">
        <text>lipid IVA (E. coli) + CMP-3-deoxy-beta-D-manno-octulosonate = alpha-Kdo-(2-&gt;6)-lipid IVA (E. coli) + CMP + H(+)</text>
        <dbReference type="Rhea" id="RHEA:28066"/>
        <dbReference type="ChEBI" id="CHEBI:15378"/>
        <dbReference type="ChEBI" id="CHEBI:58603"/>
        <dbReference type="ChEBI" id="CHEBI:60364"/>
        <dbReference type="ChEBI" id="CHEBI:60377"/>
        <dbReference type="ChEBI" id="CHEBI:85987"/>
        <dbReference type="EC" id="2.4.99.12"/>
    </reaction>
</comment>
<dbReference type="Proteomes" id="UP000184211">
    <property type="component" value="Unassembled WGS sequence"/>
</dbReference>
<evidence type="ECO:0000256" key="8">
    <source>
        <dbReference type="PIRSR" id="PIRSR639901-1"/>
    </source>
</evidence>
<dbReference type="SUPFAM" id="SSF53756">
    <property type="entry name" value="UDP-Glycosyltransferase/glycogen phosphorylase"/>
    <property type="match status" value="1"/>
</dbReference>
<feature type="domain" description="3-deoxy-D-manno-octulosonic-acid transferase N-terminal" evidence="11">
    <location>
        <begin position="41"/>
        <end position="217"/>
    </location>
</feature>
<dbReference type="GO" id="GO:0005886">
    <property type="term" value="C:plasma membrane"/>
    <property type="evidence" value="ECO:0007669"/>
    <property type="project" value="UniProtKB-SubCell"/>
</dbReference>
<protein>
    <recommendedName>
        <fullName evidence="4 10">3-deoxy-D-manno-octulosonic acid transferase</fullName>
        <shortName evidence="10">Kdo transferase</shortName>
        <ecNumber evidence="3 10">2.4.99.12</ecNumber>
    </recommendedName>
    <alternativeName>
        <fullName evidence="6 10">Lipid IV(A) 3-deoxy-D-manno-octulosonic acid transferase</fullName>
    </alternativeName>
</protein>
<reference evidence="13" key="1">
    <citation type="submission" date="2016-11" db="EMBL/GenBank/DDBJ databases">
        <authorList>
            <person name="Varghese N."/>
            <person name="Submissions S."/>
        </authorList>
    </citation>
    <scope>NUCLEOTIDE SEQUENCE [LARGE SCALE GENOMIC DNA]</scope>
    <source>
        <strain evidence="13">DSM 28223</strain>
    </source>
</reference>
<dbReference type="PANTHER" id="PTHR42755:SF1">
    <property type="entry name" value="3-DEOXY-D-MANNO-OCTULOSONIC ACID TRANSFERASE, MITOCHONDRIAL-RELATED"/>
    <property type="match status" value="1"/>
</dbReference>
<keyword evidence="5 10" id="KW-0808">Transferase</keyword>
<feature type="active site" description="Proton acceptor" evidence="8">
    <location>
        <position position="68"/>
    </location>
</feature>
<evidence type="ECO:0000256" key="7">
    <source>
        <dbReference type="ARBA" id="ARBA00049183"/>
    </source>
</evidence>
<dbReference type="Gene3D" id="3.40.50.11720">
    <property type="entry name" value="3-Deoxy-D-manno-octulosonic-acid transferase, N-terminal domain"/>
    <property type="match status" value="1"/>
</dbReference>
<dbReference type="AlphaFoldDB" id="A0A1M5N6R4"/>
<dbReference type="STRING" id="870908.SAMN04488044_1435"/>
<keyword evidence="10" id="KW-1003">Cell membrane</keyword>